<evidence type="ECO:0000259" key="3">
    <source>
        <dbReference type="PROSITE" id="PS50072"/>
    </source>
</evidence>
<dbReference type="EC" id="5.2.1.8" evidence="1"/>
<evidence type="ECO:0000313" key="4">
    <source>
        <dbReference type="EMBL" id="CAD7693867.1"/>
    </source>
</evidence>
<organism evidence="4 5">
    <name type="scientific">Nyctereutes procyonoides</name>
    <name type="common">Raccoon dog</name>
    <name type="synonym">Canis procyonoides</name>
    <dbReference type="NCBI Taxonomy" id="34880"/>
    <lineage>
        <taxon>Eukaryota</taxon>
        <taxon>Metazoa</taxon>
        <taxon>Chordata</taxon>
        <taxon>Craniata</taxon>
        <taxon>Vertebrata</taxon>
        <taxon>Euteleostomi</taxon>
        <taxon>Mammalia</taxon>
        <taxon>Eutheria</taxon>
        <taxon>Laurasiatheria</taxon>
        <taxon>Carnivora</taxon>
        <taxon>Caniformia</taxon>
        <taxon>Canidae</taxon>
        <taxon>Nyctereutes</taxon>
    </lineage>
</organism>
<dbReference type="PANTHER" id="PTHR11071">
    <property type="entry name" value="PEPTIDYL-PROLYL CIS-TRANS ISOMERASE"/>
    <property type="match status" value="1"/>
</dbReference>
<dbReference type="EMBL" id="CAJHUB010000788">
    <property type="protein sequence ID" value="CAD7693867.1"/>
    <property type="molecule type" value="Genomic_DNA"/>
</dbReference>
<evidence type="ECO:0000313" key="5">
    <source>
        <dbReference type="Proteomes" id="UP000645828"/>
    </source>
</evidence>
<comment type="function">
    <text evidence="1">PPIases accelerate the folding of proteins. It catalyzes the cis-trans isomerization of proline imidic peptide bonds in oligopeptides.</text>
</comment>
<feature type="domain" description="PPIase cyclophilin-type" evidence="3">
    <location>
        <begin position="37"/>
        <end position="180"/>
    </location>
</feature>
<feature type="compositionally biased region" description="Polar residues" evidence="2">
    <location>
        <begin position="18"/>
        <end position="30"/>
    </location>
</feature>
<dbReference type="PANTHER" id="PTHR11071:SF490">
    <property type="entry name" value="PEPTIDYL-PROLYL CIS-TRANS ISOMERASE A"/>
    <property type="match status" value="1"/>
</dbReference>
<keyword evidence="1" id="KW-0413">Isomerase</keyword>
<dbReference type="PRINTS" id="PR00153">
    <property type="entry name" value="CSAPPISMRASE"/>
</dbReference>
<protein>
    <recommendedName>
        <fullName evidence="1">Peptidyl-prolyl cis-trans isomerase</fullName>
        <shortName evidence="1">PPIase</shortName>
        <ecNumber evidence="1">5.2.1.8</ecNumber>
    </recommendedName>
</protein>
<dbReference type="Pfam" id="PF00160">
    <property type="entry name" value="Pro_isomerase"/>
    <property type="match status" value="1"/>
</dbReference>
<dbReference type="AlphaFoldDB" id="A0A811ZYZ2"/>
<dbReference type="GO" id="GO:0003755">
    <property type="term" value="F:peptidyl-prolyl cis-trans isomerase activity"/>
    <property type="evidence" value="ECO:0007669"/>
    <property type="project" value="UniProtKB-UniRule"/>
</dbReference>
<dbReference type="Proteomes" id="UP000645828">
    <property type="component" value="Unassembled WGS sequence"/>
</dbReference>
<dbReference type="PROSITE" id="PS50072">
    <property type="entry name" value="CSA_PPIASE_2"/>
    <property type="match status" value="1"/>
</dbReference>
<name>A0A811ZYZ2_NYCPR</name>
<dbReference type="FunFam" id="2.40.100.10:FF:000029">
    <property type="entry name" value="Peptidyl-prolyl cis-trans isomerase"/>
    <property type="match status" value="1"/>
</dbReference>
<keyword evidence="1" id="KW-0697">Rotamase</keyword>
<gene>
    <name evidence="4" type="ORF">NYPRO_LOCUS26659</name>
</gene>
<comment type="catalytic activity">
    <reaction evidence="1">
        <text>[protein]-peptidylproline (omega=180) = [protein]-peptidylproline (omega=0)</text>
        <dbReference type="Rhea" id="RHEA:16237"/>
        <dbReference type="Rhea" id="RHEA-COMP:10747"/>
        <dbReference type="Rhea" id="RHEA-COMP:10748"/>
        <dbReference type="ChEBI" id="CHEBI:83833"/>
        <dbReference type="ChEBI" id="CHEBI:83834"/>
        <dbReference type="EC" id="5.2.1.8"/>
    </reaction>
</comment>
<dbReference type="Gene3D" id="2.40.100.10">
    <property type="entry name" value="Cyclophilin-like"/>
    <property type="match status" value="1"/>
</dbReference>
<comment type="similarity">
    <text evidence="1">Belongs to the cyclophilin-type PPIase family.</text>
</comment>
<sequence>MEQGLAEAAAPEAPLRSSHGQSPCSLTSPWTASPRPRLLGAVCRQSSKDSRELSCSEYWGERIWLQRFLLSQDYSGIYVQGGDFTNHNGTGGKSNYREKFDDENLILKHTGPGTLSTANAGPNTNGSQFFICTVKTEWLDGKHVVFGKVKEAMNSVEATEHLGSRDGKTSKKITIADCGPI</sequence>
<keyword evidence="5" id="KW-1185">Reference proteome</keyword>
<evidence type="ECO:0000256" key="1">
    <source>
        <dbReference type="RuleBase" id="RU363019"/>
    </source>
</evidence>
<dbReference type="InterPro" id="IPR029000">
    <property type="entry name" value="Cyclophilin-like_dom_sf"/>
</dbReference>
<evidence type="ECO:0000256" key="2">
    <source>
        <dbReference type="SAM" id="MobiDB-lite"/>
    </source>
</evidence>
<feature type="region of interest" description="Disordered" evidence="2">
    <location>
        <begin position="1"/>
        <end position="30"/>
    </location>
</feature>
<dbReference type="GO" id="GO:0006457">
    <property type="term" value="P:protein folding"/>
    <property type="evidence" value="ECO:0007669"/>
    <property type="project" value="TreeGrafter"/>
</dbReference>
<feature type="compositionally biased region" description="Low complexity" evidence="2">
    <location>
        <begin position="1"/>
        <end position="15"/>
    </location>
</feature>
<dbReference type="GO" id="GO:0016018">
    <property type="term" value="F:cyclosporin A binding"/>
    <property type="evidence" value="ECO:0007669"/>
    <property type="project" value="TreeGrafter"/>
</dbReference>
<comment type="caution">
    <text evidence="4">The sequence shown here is derived from an EMBL/GenBank/DDBJ whole genome shotgun (WGS) entry which is preliminary data.</text>
</comment>
<reference evidence="4" key="1">
    <citation type="submission" date="2020-12" db="EMBL/GenBank/DDBJ databases">
        <authorList>
            <consortium name="Molecular Ecology Group"/>
        </authorList>
    </citation>
    <scope>NUCLEOTIDE SEQUENCE</scope>
    <source>
        <strain evidence="4">TBG_1078</strain>
    </source>
</reference>
<dbReference type="InterPro" id="IPR002130">
    <property type="entry name" value="Cyclophilin-type_PPIase_dom"/>
</dbReference>
<dbReference type="GO" id="GO:0005737">
    <property type="term" value="C:cytoplasm"/>
    <property type="evidence" value="ECO:0007669"/>
    <property type="project" value="TreeGrafter"/>
</dbReference>
<dbReference type="SUPFAM" id="SSF50891">
    <property type="entry name" value="Cyclophilin-like"/>
    <property type="match status" value="1"/>
</dbReference>
<proteinExistence type="inferred from homology"/>
<accession>A0A811ZYZ2</accession>